<evidence type="ECO:0000256" key="1">
    <source>
        <dbReference type="ARBA" id="ARBA00004651"/>
    </source>
</evidence>
<feature type="transmembrane region" description="Helical" evidence="6">
    <location>
        <begin position="47"/>
        <end position="66"/>
    </location>
</feature>
<keyword evidence="3 6" id="KW-0812">Transmembrane</keyword>
<dbReference type="EMBL" id="CP136422">
    <property type="protein sequence ID" value="WPX74308.1"/>
    <property type="molecule type" value="Genomic_DNA"/>
</dbReference>
<dbReference type="SUPFAM" id="SSF55073">
    <property type="entry name" value="Nucleotide cyclase"/>
    <property type="match status" value="1"/>
</dbReference>
<dbReference type="InterPro" id="IPR043128">
    <property type="entry name" value="Rev_trsase/Diguanyl_cyclase"/>
</dbReference>
<dbReference type="PROSITE" id="PS50887">
    <property type="entry name" value="GGDEF"/>
    <property type="match status" value="1"/>
</dbReference>
<gene>
    <name evidence="8" type="ORF">BLCOC_26650</name>
</gene>
<organism evidence="8 9">
    <name type="scientific">Blautia producta</name>
    <dbReference type="NCBI Taxonomy" id="33035"/>
    <lineage>
        <taxon>Bacteria</taxon>
        <taxon>Bacillati</taxon>
        <taxon>Bacillota</taxon>
        <taxon>Clostridia</taxon>
        <taxon>Lachnospirales</taxon>
        <taxon>Lachnospiraceae</taxon>
        <taxon>Blautia</taxon>
    </lineage>
</organism>
<dbReference type="PANTHER" id="PTHR45138:SF9">
    <property type="entry name" value="DIGUANYLATE CYCLASE DGCM-RELATED"/>
    <property type="match status" value="1"/>
</dbReference>
<dbReference type="NCBIfam" id="TIGR00254">
    <property type="entry name" value="GGDEF"/>
    <property type="match status" value="1"/>
</dbReference>
<accession>A0ABZ0UAT5</accession>
<evidence type="ECO:0000313" key="9">
    <source>
        <dbReference type="Proteomes" id="UP001325248"/>
    </source>
</evidence>
<feature type="domain" description="GGDEF" evidence="7">
    <location>
        <begin position="541"/>
        <end position="670"/>
    </location>
</feature>
<protein>
    <recommendedName>
        <fullName evidence="7">GGDEF domain-containing protein</fullName>
    </recommendedName>
</protein>
<keyword evidence="5 6" id="KW-0472">Membrane</keyword>
<dbReference type="InterPro" id="IPR000160">
    <property type="entry name" value="GGDEF_dom"/>
</dbReference>
<evidence type="ECO:0000256" key="5">
    <source>
        <dbReference type="ARBA" id="ARBA00023136"/>
    </source>
</evidence>
<dbReference type="Pfam" id="PF00990">
    <property type="entry name" value="GGDEF"/>
    <property type="match status" value="1"/>
</dbReference>
<dbReference type="InterPro" id="IPR033479">
    <property type="entry name" value="dCache_1"/>
</dbReference>
<evidence type="ECO:0000259" key="7">
    <source>
        <dbReference type="PROSITE" id="PS50887"/>
    </source>
</evidence>
<proteinExistence type="predicted"/>
<reference evidence="8" key="1">
    <citation type="submission" date="2023-10" db="EMBL/GenBank/DDBJ databases">
        <title>Genome sequence of Blautia coccoides DSM 935.</title>
        <authorList>
            <person name="Boeer T."/>
            <person name="Bengelsdorf F.R."/>
            <person name="Daniel R."/>
            <person name="Poehlein A."/>
        </authorList>
    </citation>
    <scope>NUCLEOTIDE SEQUENCE [LARGE SCALE GENOMIC DNA]</scope>
    <source>
        <strain evidence="8">DSM 935</strain>
    </source>
</reference>
<keyword evidence="2" id="KW-1003">Cell membrane</keyword>
<dbReference type="Proteomes" id="UP001325248">
    <property type="component" value="Chromosome"/>
</dbReference>
<name>A0ABZ0UAT5_9FIRM</name>
<sequence length="671" mass="77255">MDRGYEKLSSRTERQNAVFWQKNIQPETGKKGGEDVRMKKNVLVRTNFLVCIVIVIGFVVTSVISYQSNQGIFRKDMESVSRLTSEDIYHQIDSIFTKPINISLTMANDSLLKDFLEGEEQHIGDQEFIDTMRDYLNTYRDKYGYDSVFLASVKTKNYYYYNGFDRILDEEDPENLWFYNFLKQEKDYGIQIDNDQVEGAGNEVTVFINCRITDQDGAAMGVVGVGFRVDSLQSLLQTYEDDFGVNAYLVDESGNVEISGAYTRFEGDRSLFDTCAFSELRDTILGSREGIQDLWYSSKKSDGYVVSRFIENLNWYLIIDNDTTLLNKRLALQLLREILIVAATILLVLITITSVIRRYNKKIIELTVATEKVHQAVFQEATEQLYENIYEIDITHNRAASESTAGYFESLGSPPDIPFDEALRIIAQKQIKEEYREGYIHTFHPERVLEAFESGKENLQYDFMITSDGQTYYWMRITAHIFRWQEDGSVRMLVYRQNIDEQKRHELYMMEQMQRDSLTGLYNKVAAQEHVRQMLEQRPERLYAFFILDIDHFKEVNDQLGHAAGDQVLVEFSRALAGAFEKDAVVGRIGGDEFIGFLAVKDMAAAEEQAEKLLTALRRRTEEGVNITASIGVAVAKGQGTDFETFYKKADFALYKAKKQGRSRYVTTTVD</sequence>
<dbReference type="Gene3D" id="3.30.70.270">
    <property type="match status" value="1"/>
</dbReference>
<evidence type="ECO:0000256" key="3">
    <source>
        <dbReference type="ARBA" id="ARBA00022692"/>
    </source>
</evidence>
<dbReference type="SMART" id="SM00267">
    <property type="entry name" value="GGDEF"/>
    <property type="match status" value="1"/>
</dbReference>
<feature type="transmembrane region" description="Helical" evidence="6">
    <location>
        <begin position="338"/>
        <end position="356"/>
    </location>
</feature>
<dbReference type="CDD" id="cd01949">
    <property type="entry name" value="GGDEF"/>
    <property type="match status" value="1"/>
</dbReference>
<dbReference type="InterPro" id="IPR050469">
    <property type="entry name" value="Diguanylate_Cyclase"/>
</dbReference>
<evidence type="ECO:0000256" key="2">
    <source>
        <dbReference type="ARBA" id="ARBA00022475"/>
    </source>
</evidence>
<keyword evidence="9" id="KW-1185">Reference proteome</keyword>
<dbReference type="InterPro" id="IPR029787">
    <property type="entry name" value="Nucleotide_cyclase"/>
</dbReference>
<evidence type="ECO:0000256" key="6">
    <source>
        <dbReference type="SAM" id="Phobius"/>
    </source>
</evidence>
<comment type="subcellular location">
    <subcellularLocation>
        <location evidence="1">Cell membrane</location>
        <topology evidence="1">Multi-pass membrane protein</topology>
    </subcellularLocation>
</comment>
<dbReference type="PANTHER" id="PTHR45138">
    <property type="entry name" value="REGULATORY COMPONENTS OF SENSORY TRANSDUCTION SYSTEM"/>
    <property type="match status" value="1"/>
</dbReference>
<evidence type="ECO:0000256" key="4">
    <source>
        <dbReference type="ARBA" id="ARBA00022989"/>
    </source>
</evidence>
<evidence type="ECO:0000313" key="8">
    <source>
        <dbReference type="EMBL" id="WPX74308.1"/>
    </source>
</evidence>
<keyword evidence="4 6" id="KW-1133">Transmembrane helix</keyword>
<dbReference type="Pfam" id="PF02743">
    <property type="entry name" value="dCache_1"/>
    <property type="match status" value="1"/>
</dbReference>